<sequence length="88" mass="10302">MPHLRRTPRSFRIRELLVQHRIAMGLTQTELARAIGRTQDFVSRIENGERRLMLEDFLDFANALSIDKVSFLAVLEEVPSARQVRRVR</sequence>
<feature type="domain" description="HTH cro/C1-type" evidence="1">
    <location>
        <begin position="17"/>
        <end position="71"/>
    </location>
</feature>
<dbReference type="AlphaFoldDB" id="A0A502EDQ9"/>
<dbReference type="EMBL" id="RCZP01000105">
    <property type="protein sequence ID" value="TPG35577.1"/>
    <property type="molecule type" value="Genomic_DNA"/>
</dbReference>
<evidence type="ECO:0000313" key="2">
    <source>
        <dbReference type="EMBL" id="TPG35577.1"/>
    </source>
</evidence>
<evidence type="ECO:0000259" key="1">
    <source>
        <dbReference type="PROSITE" id="PS50943"/>
    </source>
</evidence>
<dbReference type="SMART" id="SM00530">
    <property type="entry name" value="HTH_XRE"/>
    <property type="match status" value="1"/>
</dbReference>
<reference evidence="2 3" key="1">
    <citation type="journal article" date="2019" name="Environ. Microbiol.">
        <title>Species interactions and distinct microbial communities in high Arctic permafrost affected cryosols are associated with the CH4 and CO2 gas fluxes.</title>
        <authorList>
            <person name="Altshuler I."/>
            <person name="Hamel J."/>
            <person name="Turney S."/>
            <person name="Magnuson E."/>
            <person name="Levesque R."/>
            <person name="Greer C."/>
            <person name="Whyte L.G."/>
        </authorList>
    </citation>
    <scope>NUCLEOTIDE SEQUENCE [LARGE SCALE GENOMIC DNA]</scope>
    <source>
        <strain evidence="2 3">S9.3B</strain>
    </source>
</reference>
<proteinExistence type="predicted"/>
<dbReference type="GO" id="GO:0003677">
    <property type="term" value="F:DNA binding"/>
    <property type="evidence" value="ECO:0007669"/>
    <property type="project" value="InterPro"/>
</dbReference>
<dbReference type="CDD" id="cd00093">
    <property type="entry name" value="HTH_XRE"/>
    <property type="match status" value="1"/>
</dbReference>
<protein>
    <submittedName>
        <fullName evidence="2">XRE family transcriptional regulator</fullName>
    </submittedName>
</protein>
<dbReference type="OrthoDB" id="9803379at2"/>
<dbReference type="PROSITE" id="PS50943">
    <property type="entry name" value="HTH_CROC1"/>
    <property type="match status" value="1"/>
</dbReference>
<dbReference type="Gene3D" id="1.10.260.40">
    <property type="entry name" value="lambda repressor-like DNA-binding domains"/>
    <property type="match status" value="1"/>
</dbReference>
<dbReference type="SUPFAM" id="SSF47413">
    <property type="entry name" value="lambda repressor-like DNA-binding domains"/>
    <property type="match status" value="1"/>
</dbReference>
<dbReference type="RefSeq" id="WP_140887943.1">
    <property type="nucleotide sequence ID" value="NZ_RCZP01000105.1"/>
</dbReference>
<evidence type="ECO:0000313" key="3">
    <source>
        <dbReference type="Proteomes" id="UP000317078"/>
    </source>
</evidence>
<dbReference type="Proteomes" id="UP000317078">
    <property type="component" value="Unassembled WGS sequence"/>
</dbReference>
<accession>A0A502EDQ9</accession>
<organism evidence="2 3">
    <name type="scientific">Muricoccus nepalensis</name>
    <dbReference type="NCBI Taxonomy" id="1854500"/>
    <lineage>
        <taxon>Bacteria</taxon>
        <taxon>Pseudomonadati</taxon>
        <taxon>Pseudomonadota</taxon>
        <taxon>Alphaproteobacteria</taxon>
        <taxon>Acetobacterales</taxon>
        <taxon>Roseomonadaceae</taxon>
        <taxon>Muricoccus</taxon>
    </lineage>
</organism>
<keyword evidence="3" id="KW-1185">Reference proteome</keyword>
<gene>
    <name evidence="2" type="ORF">EAH89_30465</name>
</gene>
<name>A0A502EDQ9_9PROT</name>
<dbReference type="InterPro" id="IPR010982">
    <property type="entry name" value="Lambda_DNA-bd_dom_sf"/>
</dbReference>
<dbReference type="Pfam" id="PF01381">
    <property type="entry name" value="HTH_3"/>
    <property type="match status" value="1"/>
</dbReference>
<dbReference type="InterPro" id="IPR001387">
    <property type="entry name" value="Cro/C1-type_HTH"/>
</dbReference>
<comment type="caution">
    <text evidence="2">The sequence shown here is derived from an EMBL/GenBank/DDBJ whole genome shotgun (WGS) entry which is preliminary data.</text>
</comment>